<accession>A0AAU8JKK4</accession>
<gene>
    <name evidence="1" type="ORF">ABWT76_002205</name>
</gene>
<dbReference type="EMBL" id="CP159837">
    <property type="protein sequence ID" value="XCM39296.1"/>
    <property type="molecule type" value="Genomic_DNA"/>
</dbReference>
<reference evidence="1" key="1">
    <citation type="submission" date="2024-07" db="EMBL/GenBank/DDBJ databases">
        <authorList>
            <person name="Kim Y.J."/>
            <person name="Jeong J.Y."/>
        </authorList>
    </citation>
    <scope>NUCLEOTIDE SEQUENCE</scope>
    <source>
        <strain evidence="1">GIHE-MW2</strain>
    </source>
</reference>
<dbReference type="AlphaFoldDB" id="A0AAU8JKK4"/>
<name>A0AAU8JKK4_9CYAN</name>
<proteinExistence type="predicted"/>
<dbReference type="RefSeq" id="WP_190878343.1">
    <property type="nucleotide sequence ID" value="NZ_CP159837.1"/>
</dbReference>
<sequence>MLNALLLNALLLNTLVLKLAELEIKASEVIYVRDYNTHSGSWRKNLPELDLPTDSKGKVGKSPPALPTKKKDLAVALSFFLSDFSPHICIDKVSNCQYIVSNLRMYSPILASETRKTRFLQETDFLGLAVGWRETGARNRVSL</sequence>
<evidence type="ECO:0000313" key="1">
    <source>
        <dbReference type="EMBL" id="XCM39296.1"/>
    </source>
</evidence>
<organism evidence="1">
    <name type="scientific">Planktothricoides raciborskii GIHE-MW2</name>
    <dbReference type="NCBI Taxonomy" id="2792601"/>
    <lineage>
        <taxon>Bacteria</taxon>
        <taxon>Bacillati</taxon>
        <taxon>Cyanobacteriota</taxon>
        <taxon>Cyanophyceae</taxon>
        <taxon>Oscillatoriophycideae</taxon>
        <taxon>Oscillatoriales</taxon>
        <taxon>Oscillatoriaceae</taxon>
        <taxon>Planktothricoides</taxon>
    </lineage>
</organism>
<protein>
    <submittedName>
        <fullName evidence="1">Uncharacterized protein</fullName>
    </submittedName>
</protein>